<dbReference type="AlphaFoldDB" id="A0A6I8LKL5"/>
<keyword evidence="9" id="KW-0411">Iron-sulfur</keyword>
<accession>A0A6I8LKL5</accession>
<keyword evidence="8" id="KW-0408">Iron</keyword>
<dbReference type="SUPFAM" id="SSF54292">
    <property type="entry name" value="2Fe-2S ferredoxin-like"/>
    <property type="match status" value="1"/>
</dbReference>
<feature type="domain" description="2Fe-2S ferredoxin-type" evidence="10">
    <location>
        <begin position="236"/>
        <end position="321"/>
    </location>
</feature>
<dbReference type="InterPro" id="IPR050415">
    <property type="entry name" value="MRET"/>
</dbReference>
<evidence type="ECO:0000256" key="7">
    <source>
        <dbReference type="ARBA" id="ARBA00023002"/>
    </source>
</evidence>
<keyword evidence="13" id="KW-1185">Reference proteome</keyword>
<protein>
    <submittedName>
        <fullName evidence="12">Flavodoxin reductases (Ferredoxin-NADPH reductases) family 1 / Vanillate O-demethylase oxidoreductase (EC)</fullName>
        <ecNumber evidence="12">1.14.13.-</ecNumber>
    </submittedName>
</protein>
<sequence>MTVNTLPSADLDLEVLLAHKETIADGVVRLAFRHPAGDRLPPWAPGAHVDLLLRPDLVRQYSLCGDPRDRSVLEVAVLREHSGRGGSAFVHDTLLPGDRVRIRGPRNNFPFVRAERYLFVAGGIGITPLLPMVAAADATGADWRLLYGGRSHSSMAFAARLREEYGDRVVLWPRDRAGLPDVPGMLGAAAAGTAVYCCGPEPLLAVAEEVCAGLPHLELHLERFSPKEITGVAAGFDVELVRSGLTLTVPADRSILEVAEDAGVPVLSSCREGTCGTCETPVLGGLPDHRDSLLTDEEKAAGETMMICVSRSCGRKLVLDL</sequence>
<dbReference type="InterPro" id="IPR008333">
    <property type="entry name" value="Cbr1-like_FAD-bd_dom"/>
</dbReference>
<dbReference type="Proteomes" id="UP000399805">
    <property type="component" value="Unassembled WGS sequence"/>
</dbReference>
<dbReference type="Pfam" id="PF22290">
    <property type="entry name" value="DmmA-like_N"/>
    <property type="match status" value="1"/>
</dbReference>
<keyword evidence="6" id="KW-0479">Metal-binding</keyword>
<evidence type="ECO:0000313" key="12">
    <source>
        <dbReference type="EMBL" id="VVJ17482.1"/>
    </source>
</evidence>
<keyword evidence="4" id="KW-0288">FMN</keyword>
<evidence type="ECO:0000256" key="2">
    <source>
        <dbReference type="ARBA" id="ARBA00001974"/>
    </source>
</evidence>
<dbReference type="GO" id="GO:0016491">
    <property type="term" value="F:oxidoreductase activity"/>
    <property type="evidence" value="ECO:0007669"/>
    <property type="project" value="UniProtKB-KW"/>
</dbReference>
<comment type="cofactor">
    <cofactor evidence="1">
        <name>FMN</name>
        <dbReference type="ChEBI" id="CHEBI:58210"/>
    </cofactor>
</comment>
<dbReference type="Gene3D" id="3.40.50.80">
    <property type="entry name" value="Nucleotide-binding domain of ferredoxin-NADP reductase (FNR) module"/>
    <property type="match status" value="1"/>
</dbReference>
<dbReference type="EMBL" id="CABVGP010000001">
    <property type="protein sequence ID" value="VVJ17482.1"/>
    <property type="molecule type" value="Genomic_DNA"/>
</dbReference>
<dbReference type="Pfam" id="PF00970">
    <property type="entry name" value="FAD_binding_6"/>
    <property type="match status" value="1"/>
</dbReference>
<dbReference type="GO" id="GO:0051537">
    <property type="term" value="F:2 iron, 2 sulfur cluster binding"/>
    <property type="evidence" value="ECO:0007669"/>
    <property type="project" value="UniProtKB-KW"/>
</dbReference>
<dbReference type="CDD" id="cd06185">
    <property type="entry name" value="PDR_like"/>
    <property type="match status" value="1"/>
</dbReference>
<evidence type="ECO:0000256" key="5">
    <source>
        <dbReference type="ARBA" id="ARBA00022714"/>
    </source>
</evidence>
<comment type="cofactor">
    <cofactor evidence="2">
        <name>FAD</name>
        <dbReference type="ChEBI" id="CHEBI:57692"/>
    </cofactor>
</comment>
<dbReference type="InterPro" id="IPR017927">
    <property type="entry name" value="FAD-bd_FR_type"/>
</dbReference>
<evidence type="ECO:0000256" key="6">
    <source>
        <dbReference type="ARBA" id="ARBA00022723"/>
    </source>
</evidence>
<evidence type="ECO:0000256" key="3">
    <source>
        <dbReference type="ARBA" id="ARBA00022630"/>
    </source>
</evidence>
<dbReference type="SUPFAM" id="SSF63380">
    <property type="entry name" value="Riboflavin synthase domain-like"/>
    <property type="match status" value="1"/>
</dbReference>
<dbReference type="InterPro" id="IPR039261">
    <property type="entry name" value="FNR_nucleotide-bd"/>
</dbReference>
<keyword evidence="3" id="KW-0285">Flavoprotein</keyword>
<dbReference type="InterPro" id="IPR054582">
    <property type="entry name" value="DmmA-like_N"/>
</dbReference>
<dbReference type="CDD" id="cd00207">
    <property type="entry name" value="fer2"/>
    <property type="match status" value="1"/>
</dbReference>
<dbReference type="PROSITE" id="PS00197">
    <property type="entry name" value="2FE2S_FER_1"/>
    <property type="match status" value="1"/>
</dbReference>
<dbReference type="Gene3D" id="3.10.20.30">
    <property type="match status" value="1"/>
</dbReference>
<dbReference type="InterPro" id="IPR012675">
    <property type="entry name" value="Beta-grasp_dom_sf"/>
</dbReference>
<reference evidence="12 13" key="1">
    <citation type="submission" date="2019-09" db="EMBL/GenBank/DDBJ databases">
        <authorList>
            <person name="Leyn A S."/>
        </authorList>
    </citation>
    <scope>NUCLEOTIDE SEQUENCE [LARGE SCALE GENOMIC DNA]</scope>
    <source>
        <strain evidence="12">AA231_1</strain>
    </source>
</reference>
<dbReference type="InterPro" id="IPR017938">
    <property type="entry name" value="Riboflavin_synthase-like_b-brl"/>
</dbReference>
<keyword evidence="12" id="KW-0808">Transferase</keyword>
<evidence type="ECO:0000259" key="11">
    <source>
        <dbReference type="PROSITE" id="PS51384"/>
    </source>
</evidence>
<dbReference type="InterPro" id="IPR001041">
    <property type="entry name" value="2Fe-2S_ferredoxin-type"/>
</dbReference>
<dbReference type="InterPro" id="IPR006058">
    <property type="entry name" value="2Fe2S_fd_BS"/>
</dbReference>
<keyword evidence="5" id="KW-0001">2Fe-2S</keyword>
<dbReference type="PRINTS" id="PR00409">
    <property type="entry name" value="PHDIOXRDTASE"/>
</dbReference>
<dbReference type="Gene3D" id="2.40.30.10">
    <property type="entry name" value="Translation factors"/>
    <property type="match status" value="1"/>
</dbReference>
<name>A0A6I8LKL5_9PSEU</name>
<dbReference type="InterPro" id="IPR036010">
    <property type="entry name" value="2Fe-2S_ferredoxin-like_sf"/>
</dbReference>
<proteinExistence type="predicted"/>
<evidence type="ECO:0000256" key="1">
    <source>
        <dbReference type="ARBA" id="ARBA00001917"/>
    </source>
</evidence>
<gene>
    <name evidence="12" type="ORF">AA23TX_02503</name>
</gene>
<dbReference type="GO" id="GO:0008168">
    <property type="term" value="F:methyltransferase activity"/>
    <property type="evidence" value="ECO:0007669"/>
    <property type="project" value="UniProtKB-KW"/>
</dbReference>
<evidence type="ECO:0000259" key="10">
    <source>
        <dbReference type="PROSITE" id="PS51085"/>
    </source>
</evidence>
<evidence type="ECO:0000256" key="9">
    <source>
        <dbReference type="ARBA" id="ARBA00023014"/>
    </source>
</evidence>
<dbReference type="PROSITE" id="PS51085">
    <property type="entry name" value="2FE2S_FER_2"/>
    <property type="match status" value="1"/>
</dbReference>
<feature type="domain" description="FAD-binding FR-type" evidence="11">
    <location>
        <begin position="8"/>
        <end position="112"/>
    </location>
</feature>
<organism evidence="12 13">
    <name type="scientific">Amycolatopsis camponoti</name>
    <dbReference type="NCBI Taxonomy" id="2606593"/>
    <lineage>
        <taxon>Bacteria</taxon>
        <taxon>Bacillati</taxon>
        <taxon>Actinomycetota</taxon>
        <taxon>Actinomycetes</taxon>
        <taxon>Pseudonocardiales</taxon>
        <taxon>Pseudonocardiaceae</taxon>
        <taxon>Amycolatopsis</taxon>
    </lineage>
</organism>
<dbReference type="Pfam" id="PF00111">
    <property type="entry name" value="Fer2"/>
    <property type="match status" value="1"/>
</dbReference>
<evidence type="ECO:0000313" key="13">
    <source>
        <dbReference type="Proteomes" id="UP000399805"/>
    </source>
</evidence>
<dbReference type="EC" id="1.14.13.-" evidence="12"/>
<keyword evidence="7 12" id="KW-0560">Oxidoreductase</keyword>
<evidence type="ECO:0000256" key="4">
    <source>
        <dbReference type="ARBA" id="ARBA00022643"/>
    </source>
</evidence>
<dbReference type="PANTHER" id="PTHR47354">
    <property type="entry name" value="NADH OXIDOREDUCTASE HCR"/>
    <property type="match status" value="1"/>
</dbReference>
<evidence type="ECO:0000256" key="8">
    <source>
        <dbReference type="ARBA" id="ARBA00023004"/>
    </source>
</evidence>
<keyword evidence="12" id="KW-0489">Methyltransferase</keyword>
<dbReference type="RefSeq" id="WP_155542648.1">
    <property type="nucleotide sequence ID" value="NZ_CABVGP010000001.1"/>
</dbReference>
<dbReference type="PROSITE" id="PS51384">
    <property type="entry name" value="FAD_FR"/>
    <property type="match status" value="1"/>
</dbReference>
<dbReference type="PANTHER" id="PTHR47354:SF1">
    <property type="entry name" value="CARNITINE MONOOXYGENASE REDUCTASE SUBUNIT"/>
    <property type="match status" value="1"/>
</dbReference>
<dbReference type="GO" id="GO:0046872">
    <property type="term" value="F:metal ion binding"/>
    <property type="evidence" value="ECO:0007669"/>
    <property type="project" value="UniProtKB-KW"/>
</dbReference>
<dbReference type="GO" id="GO:0032259">
    <property type="term" value="P:methylation"/>
    <property type="evidence" value="ECO:0007669"/>
    <property type="project" value="UniProtKB-KW"/>
</dbReference>
<dbReference type="SUPFAM" id="SSF52343">
    <property type="entry name" value="Ferredoxin reductase-like, C-terminal NADP-linked domain"/>
    <property type="match status" value="1"/>
</dbReference>